<keyword evidence="9" id="KW-1185">Reference proteome</keyword>
<protein>
    <recommendedName>
        <fullName evidence="3">alpha-L-fucosidase</fullName>
        <ecNumber evidence="3">3.2.1.51</ecNumber>
    </recommendedName>
</protein>
<organism evidence="8 9">
    <name type="scientific">Paenibacillus yanchengensis</name>
    <dbReference type="NCBI Taxonomy" id="2035833"/>
    <lineage>
        <taxon>Bacteria</taxon>
        <taxon>Bacillati</taxon>
        <taxon>Bacillota</taxon>
        <taxon>Bacilli</taxon>
        <taxon>Bacillales</taxon>
        <taxon>Paenibacillaceae</taxon>
        <taxon>Paenibacillus</taxon>
    </lineage>
</organism>
<dbReference type="RefSeq" id="WP_377769978.1">
    <property type="nucleotide sequence ID" value="NZ_JBHUHO010000011.1"/>
</dbReference>
<evidence type="ECO:0000256" key="1">
    <source>
        <dbReference type="ARBA" id="ARBA00004071"/>
    </source>
</evidence>
<evidence type="ECO:0000256" key="6">
    <source>
        <dbReference type="ARBA" id="ARBA00023295"/>
    </source>
</evidence>
<gene>
    <name evidence="8" type="ORF">ACFSJH_04265</name>
</gene>
<evidence type="ECO:0000313" key="9">
    <source>
        <dbReference type="Proteomes" id="UP001597362"/>
    </source>
</evidence>
<reference evidence="9" key="1">
    <citation type="journal article" date="2019" name="Int. J. Syst. Evol. Microbiol.">
        <title>The Global Catalogue of Microorganisms (GCM) 10K type strain sequencing project: providing services to taxonomists for standard genome sequencing and annotation.</title>
        <authorList>
            <consortium name="The Broad Institute Genomics Platform"/>
            <consortium name="The Broad Institute Genome Sequencing Center for Infectious Disease"/>
            <person name="Wu L."/>
            <person name="Ma J."/>
        </authorList>
    </citation>
    <scope>NUCLEOTIDE SEQUENCE [LARGE SCALE GENOMIC DNA]</scope>
    <source>
        <strain evidence="9">GH52</strain>
    </source>
</reference>
<accession>A0ABW4YHS5</accession>
<dbReference type="Gene3D" id="3.20.20.80">
    <property type="entry name" value="Glycosidases"/>
    <property type="match status" value="1"/>
</dbReference>
<comment type="similarity">
    <text evidence="2">Belongs to the glycosyl hydrolase 29 family.</text>
</comment>
<evidence type="ECO:0000256" key="4">
    <source>
        <dbReference type="ARBA" id="ARBA00022729"/>
    </source>
</evidence>
<dbReference type="Pfam" id="PF01120">
    <property type="entry name" value="Alpha_L_fucos"/>
    <property type="match status" value="1"/>
</dbReference>
<dbReference type="EMBL" id="JBHUHO010000011">
    <property type="protein sequence ID" value="MFD2114949.1"/>
    <property type="molecule type" value="Genomic_DNA"/>
</dbReference>
<dbReference type="InterPro" id="IPR000933">
    <property type="entry name" value="Glyco_hydro_29"/>
</dbReference>
<dbReference type="PANTHER" id="PTHR10030">
    <property type="entry name" value="ALPHA-L-FUCOSIDASE"/>
    <property type="match status" value="1"/>
</dbReference>
<dbReference type="InterPro" id="IPR016286">
    <property type="entry name" value="FUC_metazoa-typ"/>
</dbReference>
<dbReference type="InterPro" id="IPR057739">
    <property type="entry name" value="Glyco_hydro_29_N"/>
</dbReference>
<evidence type="ECO:0000313" key="8">
    <source>
        <dbReference type="EMBL" id="MFD2114949.1"/>
    </source>
</evidence>
<comment type="caution">
    <text evidence="8">The sequence shown here is derived from an EMBL/GenBank/DDBJ whole genome shotgun (WGS) entry which is preliminary data.</text>
</comment>
<keyword evidence="5" id="KW-0378">Hydrolase</keyword>
<dbReference type="SMART" id="SM00812">
    <property type="entry name" value="Alpha_L_fucos"/>
    <property type="match status" value="1"/>
</dbReference>
<dbReference type="SUPFAM" id="SSF51445">
    <property type="entry name" value="(Trans)glycosidases"/>
    <property type="match status" value="1"/>
</dbReference>
<evidence type="ECO:0000256" key="2">
    <source>
        <dbReference type="ARBA" id="ARBA00007951"/>
    </source>
</evidence>
<dbReference type="Proteomes" id="UP001597362">
    <property type="component" value="Unassembled WGS sequence"/>
</dbReference>
<dbReference type="PANTHER" id="PTHR10030:SF37">
    <property type="entry name" value="ALPHA-L-FUCOSIDASE-RELATED"/>
    <property type="match status" value="1"/>
</dbReference>
<dbReference type="Gene3D" id="2.60.40.1180">
    <property type="entry name" value="Golgi alpha-mannosidase II"/>
    <property type="match status" value="1"/>
</dbReference>
<evidence type="ECO:0000259" key="7">
    <source>
        <dbReference type="Pfam" id="PF01120"/>
    </source>
</evidence>
<evidence type="ECO:0000256" key="3">
    <source>
        <dbReference type="ARBA" id="ARBA00012662"/>
    </source>
</evidence>
<keyword evidence="6" id="KW-0326">Glycosidase</keyword>
<keyword evidence="4" id="KW-0732">Signal</keyword>
<comment type="function">
    <text evidence="1">Alpha-L-fucosidase is responsible for hydrolyzing the alpha-1,6-linked fucose joined to the reducing-end N-acetylglucosamine of the carbohydrate moieties of glycoproteins.</text>
</comment>
<sequence length="549" mass="61207">MTNKTDVTKAAIPGVVALQEDGRIADWQRLRYGMFIHWGLYSEIGGVWNGEPVTKGYNEQIQMWANISEEDYLDVASKFTADQFDAAEICKLAKDAGMKYIVITTKHHDGFSMFHTATTAYNIVEKTPYGKDPLQLLAEECRNHGLKFGIYFSLVDWHQGHEFDHNNCNPIPESMEPVIEQQLRELLTNYGPIAEVWFDMSAPTMKQSQKIAGLVRELQPEAMINSRIWNNNSDFRTLGDNEIPSVPLEGAWQTPASIYHSTWGYRSWQEREDLEGKTKELVQSLVSIFARGGNYLLNIGPRGDGSIVAFEADVLRGIGSWIQRHASFAGDLSATYFDQHTWGEVLADEGNLYLCVNNWPEDGKLVLSGLANKVTKVVEDGETTVLSYTTEGDQLIIELPKQAKDEILPVIRVSIEGALRVIPKNTVSEIDGVWKVDGTYLYTGNGYADEGHYFTLKQTQVRLTSYLAVKESGNISIHLNVEADPNRKYKVAVGNQGQVLLGAELSTVEIGPFAVPANQIIPLTITLADSAYVGDDLRIDFSAATVTRK</sequence>
<dbReference type="PRINTS" id="PR00741">
    <property type="entry name" value="GLHYDRLASE29"/>
</dbReference>
<evidence type="ECO:0000256" key="5">
    <source>
        <dbReference type="ARBA" id="ARBA00022801"/>
    </source>
</evidence>
<proteinExistence type="inferred from homology"/>
<dbReference type="InterPro" id="IPR013780">
    <property type="entry name" value="Glyco_hydro_b"/>
</dbReference>
<dbReference type="InterPro" id="IPR017853">
    <property type="entry name" value="GH"/>
</dbReference>
<dbReference type="EC" id="3.2.1.51" evidence="3"/>
<feature type="domain" description="Glycoside hydrolase family 29 N-terminal" evidence="7">
    <location>
        <begin position="24"/>
        <end position="325"/>
    </location>
</feature>
<name>A0ABW4YHS5_9BACL</name>